<keyword evidence="3" id="KW-0472">Membrane</keyword>
<evidence type="ECO:0000259" key="4">
    <source>
        <dbReference type="Pfam" id="PF11611"/>
    </source>
</evidence>
<sequence length="286" mass="29588">MTYPPDPQQPYGAGPQQPYGAPPPNLPPPPSSYGDQPSYGQPQYGQPAPGDPQYGQPQFNQPPYGQPAYGQPPYGQPPHGQPPYGQPPKKSSGGKIALFVIGGVVALCLVFGIIGAVAYNMRDTDSGSSSDSPSYSAPLGGSDAPTPGSTQQGSDGALNKPVRDGDAEFVVKSVKCGVTSVGQYTQYKPKGQFCLVDATVKNLGSSPLGLTVASANEAFTKSGEKYDLDITGSVAANEDTSKFLSDVAPGSSTEVTWAWDIPAGQTITKLTLYESFGSDGVSVTVS</sequence>
<keyword evidence="1" id="KW-0732">Signal</keyword>
<feature type="compositionally biased region" description="Pro residues" evidence="2">
    <location>
        <begin position="74"/>
        <end position="86"/>
    </location>
</feature>
<feature type="compositionally biased region" description="Low complexity" evidence="2">
    <location>
        <begin position="32"/>
        <end position="73"/>
    </location>
</feature>
<feature type="compositionally biased region" description="Pro residues" evidence="2">
    <location>
        <begin position="20"/>
        <end position="31"/>
    </location>
</feature>
<evidence type="ECO:0000313" key="6">
    <source>
        <dbReference type="Proteomes" id="UP000184440"/>
    </source>
</evidence>
<dbReference type="STRING" id="134849.SAMN05443668_12225"/>
<dbReference type="InterPro" id="IPR029050">
    <property type="entry name" value="Immunoprotect_excell_Ig-like"/>
</dbReference>
<dbReference type="Pfam" id="PF11611">
    <property type="entry name" value="DUF4352"/>
    <property type="match status" value="1"/>
</dbReference>
<feature type="transmembrane region" description="Helical" evidence="3">
    <location>
        <begin position="96"/>
        <end position="119"/>
    </location>
</feature>
<feature type="compositionally biased region" description="Low complexity" evidence="2">
    <location>
        <begin position="9"/>
        <end position="19"/>
    </location>
</feature>
<protein>
    <recommendedName>
        <fullName evidence="4">DUF4352 domain-containing protein</fullName>
    </recommendedName>
</protein>
<feature type="compositionally biased region" description="Low complexity" evidence="2">
    <location>
        <begin position="126"/>
        <end position="136"/>
    </location>
</feature>
<evidence type="ECO:0000256" key="3">
    <source>
        <dbReference type="SAM" id="Phobius"/>
    </source>
</evidence>
<feature type="region of interest" description="Disordered" evidence="2">
    <location>
        <begin position="122"/>
        <end position="162"/>
    </location>
</feature>
<dbReference type="Proteomes" id="UP000184440">
    <property type="component" value="Unassembled WGS sequence"/>
</dbReference>
<keyword evidence="3" id="KW-0812">Transmembrane</keyword>
<dbReference type="EMBL" id="FRCS01000022">
    <property type="protein sequence ID" value="SHN47287.1"/>
    <property type="molecule type" value="Genomic_DNA"/>
</dbReference>
<name>A0A1M7RLT9_9ACTN</name>
<feature type="region of interest" description="Disordered" evidence="2">
    <location>
        <begin position="1"/>
        <end position="92"/>
    </location>
</feature>
<evidence type="ECO:0000313" key="5">
    <source>
        <dbReference type="EMBL" id="SHN47287.1"/>
    </source>
</evidence>
<organism evidence="5 6">
    <name type="scientific">Cryptosporangium aurantiacum</name>
    <dbReference type="NCBI Taxonomy" id="134849"/>
    <lineage>
        <taxon>Bacteria</taxon>
        <taxon>Bacillati</taxon>
        <taxon>Actinomycetota</taxon>
        <taxon>Actinomycetes</taxon>
        <taxon>Cryptosporangiales</taxon>
        <taxon>Cryptosporangiaceae</taxon>
        <taxon>Cryptosporangium</taxon>
    </lineage>
</organism>
<proteinExistence type="predicted"/>
<feature type="domain" description="DUF4352" evidence="4">
    <location>
        <begin position="158"/>
        <end position="279"/>
    </location>
</feature>
<reference evidence="5 6" key="1">
    <citation type="submission" date="2016-11" db="EMBL/GenBank/DDBJ databases">
        <authorList>
            <person name="Jaros S."/>
            <person name="Januszkiewicz K."/>
            <person name="Wedrychowicz H."/>
        </authorList>
    </citation>
    <scope>NUCLEOTIDE SEQUENCE [LARGE SCALE GENOMIC DNA]</scope>
    <source>
        <strain evidence="5 6">DSM 46144</strain>
    </source>
</reference>
<evidence type="ECO:0000256" key="2">
    <source>
        <dbReference type="SAM" id="MobiDB-lite"/>
    </source>
</evidence>
<keyword evidence="3" id="KW-1133">Transmembrane helix</keyword>
<gene>
    <name evidence="5" type="ORF">SAMN05443668_12225</name>
</gene>
<dbReference type="RefSeq" id="WP_073265000.1">
    <property type="nucleotide sequence ID" value="NZ_FRCS01000022.1"/>
</dbReference>
<evidence type="ECO:0000256" key="1">
    <source>
        <dbReference type="ARBA" id="ARBA00022729"/>
    </source>
</evidence>
<keyword evidence="6" id="KW-1185">Reference proteome</keyword>
<dbReference type="AlphaFoldDB" id="A0A1M7RLT9"/>
<dbReference type="OrthoDB" id="3430849at2"/>
<dbReference type="InterPro" id="IPR029051">
    <property type="entry name" value="DUF4352"/>
</dbReference>
<dbReference type="Gene3D" id="2.60.40.1240">
    <property type="match status" value="1"/>
</dbReference>
<accession>A0A1M7RLT9</accession>